<proteinExistence type="predicted"/>
<name>A0A402D706_9BACT</name>
<dbReference type="KEGG" id="ccot:CCAX7_14130"/>
<dbReference type="GO" id="GO:0016747">
    <property type="term" value="F:acyltransferase activity, transferring groups other than amino-acyl groups"/>
    <property type="evidence" value="ECO:0007669"/>
    <property type="project" value="InterPro"/>
</dbReference>
<dbReference type="InterPro" id="IPR050879">
    <property type="entry name" value="Acyltransferase_3"/>
</dbReference>
<dbReference type="Proteomes" id="UP000287394">
    <property type="component" value="Chromosome"/>
</dbReference>
<accession>A0A402D706</accession>
<dbReference type="AlphaFoldDB" id="A0A402D706"/>
<dbReference type="InterPro" id="IPR002656">
    <property type="entry name" value="Acyl_transf_3_dom"/>
</dbReference>
<evidence type="ECO:0000313" key="1">
    <source>
        <dbReference type="EMBL" id="BDI29362.1"/>
    </source>
</evidence>
<gene>
    <name evidence="1" type="ORF">CCAX7_14130</name>
</gene>
<dbReference type="PANTHER" id="PTHR23028">
    <property type="entry name" value="ACETYLTRANSFERASE"/>
    <property type="match status" value="1"/>
</dbReference>
<reference evidence="1 2" key="1">
    <citation type="journal article" date="2019" name="Int. J. Syst. Evol. Microbiol.">
        <title>Capsulimonas corticalis gen. nov., sp. nov., an aerobic capsulated bacterium, of a novel bacterial order, Capsulimonadales ord. nov., of the class Armatimonadia of the phylum Armatimonadetes.</title>
        <authorList>
            <person name="Li J."/>
            <person name="Kudo C."/>
            <person name="Tonouchi A."/>
        </authorList>
    </citation>
    <scope>NUCLEOTIDE SEQUENCE [LARGE SCALE GENOMIC DNA]</scope>
    <source>
        <strain evidence="1 2">AX-7</strain>
    </source>
</reference>
<sequence>MSIIPAAEPKTGFAARAHFQFLDGIRGLAALTVMCCHIINIAYSAAPVSQMSPALRGASHLIQLGHCAVCAFIVLSGFCLMLPVAGAPARQLAGGLKGFAARRARRILPPYYAALALTILLPAIHATVVRLTNHQHEPFFLPVRASNLISHLLLVHNLRADLLMALDGPTWSVATEWQIYFVFALVLLPLWRRFGGLPTFFGAVLLGTAPYFVLPANHNFAGSACSWLLGLFAMGMLGATMIRSESASVISFRRRMHWGAIAAISAVLIYPIYIFYPSAVLWRCYWLLDFFAGLPILCLILYCGQFEDNCESKPSIALRVLNSKAAQAVGAFSYSLYLIHVPLLEQIDRFLPQGLSADERWGMLAAIGLPLVLAAAYLFYLAVERPFLRQNRRHREPSMRSAL</sequence>
<protein>
    <submittedName>
        <fullName evidence="1">Uncharacterized protein</fullName>
    </submittedName>
</protein>
<keyword evidence="2" id="KW-1185">Reference proteome</keyword>
<organism evidence="1 2">
    <name type="scientific">Capsulimonas corticalis</name>
    <dbReference type="NCBI Taxonomy" id="2219043"/>
    <lineage>
        <taxon>Bacteria</taxon>
        <taxon>Bacillati</taxon>
        <taxon>Armatimonadota</taxon>
        <taxon>Armatimonadia</taxon>
        <taxon>Capsulimonadales</taxon>
        <taxon>Capsulimonadaceae</taxon>
        <taxon>Capsulimonas</taxon>
    </lineage>
</organism>
<evidence type="ECO:0000313" key="2">
    <source>
        <dbReference type="Proteomes" id="UP000287394"/>
    </source>
</evidence>
<dbReference type="EMBL" id="AP025739">
    <property type="protein sequence ID" value="BDI29362.1"/>
    <property type="molecule type" value="Genomic_DNA"/>
</dbReference>
<dbReference type="RefSeq" id="WP_165864691.1">
    <property type="nucleotide sequence ID" value="NZ_AP025739.1"/>
</dbReference>
<dbReference type="Pfam" id="PF01757">
    <property type="entry name" value="Acyl_transf_3"/>
    <property type="match status" value="1"/>
</dbReference>